<feature type="domain" description="Cyanovirin-N" evidence="2">
    <location>
        <begin position="23"/>
        <end position="105"/>
    </location>
</feature>
<feature type="chain" id="PRO_5007803799" description="Cyanovirin-N domain-containing protein" evidence="1">
    <location>
        <begin position="21"/>
        <end position="177"/>
    </location>
</feature>
<dbReference type="Proteomes" id="UP000070121">
    <property type="component" value="Unassembled WGS sequence"/>
</dbReference>
<dbReference type="Gene3D" id="2.30.60.10">
    <property type="entry name" value="Cyanovirin-N"/>
    <property type="match status" value="1"/>
</dbReference>
<accession>A0A135TIE8</accession>
<gene>
    <name evidence="3" type="ORF">CSAL01_07321</name>
</gene>
<evidence type="ECO:0000313" key="3">
    <source>
        <dbReference type="EMBL" id="KXH47918.1"/>
    </source>
</evidence>
<dbReference type="EMBL" id="JFFI01001964">
    <property type="protein sequence ID" value="KXH47918.1"/>
    <property type="molecule type" value="Genomic_DNA"/>
</dbReference>
<dbReference type="InterPro" id="IPR011058">
    <property type="entry name" value="Cyanovirin-N"/>
</dbReference>
<name>A0A135TIE8_9PEZI</name>
<protein>
    <recommendedName>
        <fullName evidence="2">Cyanovirin-N domain-containing protein</fullName>
    </recommendedName>
</protein>
<reference evidence="3 4" key="1">
    <citation type="submission" date="2014-02" db="EMBL/GenBank/DDBJ databases">
        <title>The genome sequence of Colletotrichum salicis CBS 607.94.</title>
        <authorList>
            <person name="Baroncelli R."/>
            <person name="Thon M.R."/>
        </authorList>
    </citation>
    <scope>NUCLEOTIDE SEQUENCE [LARGE SCALE GENOMIC DNA]</scope>
    <source>
        <strain evidence="3 4">CBS 607.94</strain>
    </source>
</reference>
<evidence type="ECO:0000256" key="1">
    <source>
        <dbReference type="SAM" id="SignalP"/>
    </source>
</evidence>
<organism evidence="3 4">
    <name type="scientific">Colletotrichum salicis</name>
    <dbReference type="NCBI Taxonomy" id="1209931"/>
    <lineage>
        <taxon>Eukaryota</taxon>
        <taxon>Fungi</taxon>
        <taxon>Dikarya</taxon>
        <taxon>Ascomycota</taxon>
        <taxon>Pezizomycotina</taxon>
        <taxon>Sordariomycetes</taxon>
        <taxon>Hypocreomycetidae</taxon>
        <taxon>Glomerellales</taxon>
        <taxon>Glomerellaceae</taxon>
        <taxon>Colletotrichum</taxon>
        <taxon>Colletotrichum acutatum species complex</taxon>
    </lineage>
</organism>
<dbReference type="SUPFAM" id="SSF51322">
    <property type="entry name" value="Cyanovirin-N"/>
    <property type="match status" value="1"/>
</dbReference>
<sequence>MHMHTVFALLTASAVQLVAAGGFSSTCSGMKYSSTTLTADCKNNVIDSYFENHPINLADCLANLEAGLSPSFKFCDCGLAGDHKTLDCRCTDSTGTKRPSSVNLGQEHEVVHDAIVNVCLAHRVEVDVTAEQHGTMKLPVFGRVYANILARPDVKGCHVRAESESDVDNLRAQKREA</sequence>
<feature type="signal peptide" evidence="1">
    <location>
        <begin position="1"/>
        <end position="20"/>
    </location>
</feature>
<dbReference type="InterPro" id="IPR036673">
    <property type="entry name" value="Cyanovirin-N_sf"/>
</dbReference>
<dbReference type="Pfam" id="PF08881">
    <property type="entry name" value="CVNH"/>
    <property type="match status" value="1"/>
</dbReference>
<evidence type="ECO:0000313" key="4">
    <source>
        <dbReference type="Proteomes" id="UP000070121"/>
    </source>
</evidence>
<dbReference type="OrthoDB" id="4672515at2759"/>
<comment type="caution">
    <text evidence="3">The sequence shown here is derived from an EMBL/GenBank/DDBJ whole genome shotgun (WGS) entry which is preliminary data.</text>
</comment>
<proteinExistence type="predicted"/>
<keyword evidence="1" id="KW-0732">Signal</keyword>
<evidence type="ECO:0000259" key="2">
    <source>
        <dbReference type="Pfam" id="PF08881"/>
    </source>
</evidence>
<keyword evidence="4" id="KW-1185">Reference proteome</keyword>
<dbReference type="AlphaFoldDB" id="A0A135TIE8"/>
<dbReference type="STRING" id="1209931.A0A135TIE8"/>